<evidence type="ECO:0000313" key="4">
    <source>
        <dbReference type="Proteomes" id="UP000190777"/>
    </source>
</evidence>
<keyword evidence="1" id="KW-1133">Transmembrane helix</keyword>
<evidence type="ECO:0000313" key="2">
    <source>
        <dbReference type="EMBL" id="OPH39793.1"/>
    </source>
</evidence>
<proteinExistence type="predicted"/>
<organism evidence="3 5">
    <name type="scientific">Moraxella equi</name>
    <dbReference type="NCBI Taxonomy" id="60442"/>
    <lineage>
        <taxon>Bacteria</taxon>
        <taxon>Pseudomonadati</taxon>
        <taxon>Pseudomonadota</taxon>
        <taxon>Gammaproteobacteria</taxon>
        <taxon>Moraxellales</taxon>
        <taxon>Moraxellaceae</taxon>
        <taxon>Moraxella</taxon>
    </lineage>
</organism>
<gene>
    <name evidence="2" type="ORF">B5J93_02535</name>
    <name evidence="3" type="ORF">NCTC11012_02278</name>
</gene>
<evidence type="ECO:0000256" key="1">
    <source>
        <dbReference type="SAM" id="Phobius"/>
    </source>
</evidence>
<protein>
    <submittedName>
        <fullName evidence="3">Uncharacterized protein</fullName>
    </submittedName>
</protein>
<feature type="transmembrane region" description="Helical" evidence="1">
    <location>
        <begin position="33"/>
        <end position="54"/>
    </location>
</feature>
<keyword evidence="4" id="KW-1185">Reference proteome</keyword>
<reference evidence="2 4" key="1">
    <citation type="submission" date="2017-03" db="EMBL/GenBank/DDBJ databases">
        <title>Draft genome sequence of Moraxella equi CCUG 4950T type strain.</title>
        <authorList>
            <person name="Salva-Serra F."/>
            <person name="Engstrom-Jakobsson H."/>
            <person name="Thorell K."/>
            <person name="Jaen-Luchoro D."/>
            <person name="Gonzales-Siles L."/>
            <person name="Karlsson R."/>
            <person name="Yazdan S."/>
            <person name="Boulund F."/>
            <person name="Johnning A."/>
            <person name="Engstrand L."/>
            <person name="Kristiansson E."/>
            <person name="Moore E."/>
        </authorList>
    </citation>
    <scope>NUCLEOTIDE SEQUENCE [LARGE SCALE GENOMIC DNA]</scope>
    <source>
        <strain evidence="2 4">CCUG 4950</strain>
    </source>
</reference>
<name>A0A378QSY3_9GAMM</name>
<dbReference type="RefSeq" id="WP_079324328.1">
    <property type="nucleotide sequence ID" value="NZ_MXAP01000023.1"/>
</dbReference>
<dbReference type="EMBL" id="UGQF01000001">
    <property type="protein sequence ID" value="STZ04016.1"/>
    <property type="molecule type" value="Genomic_DNA"/>
</dbReference>
<dbReference type="AlphaFoldDB" id="A0A378QSY3"/>
<evidence type="ECO:0000313" key="5">
    <source>
        <dbReference type="Proteomes" id="UP000254618"/>
    </source>
</evidence>
<dbReference type="EMBL" id="MXAP01000023">
    <property type="protein sequence ID" value="OPH39793.1"/>
    <property type="molecule type" value="Genomic_DNA"/>
</dbReference>
<dbReference type="Proteomes" id="UP000254618">
    <property type="component" value="Unassembled WGS sequence"/>
</dbReference>
<sequence length="72" mass="8226">MKFSIIRCLIALIYILFMIKILAEGNIRNGTAIVLSIINTMLVLIAILNTDIILPKQLRHFINWVYLVGRGE</sequence>
<evidence type="ECO:0000313" key="3">
    <source>
        <dbReference type="EMBL" id="STZ04016.1"/>
    </source>
</evidence>
<keyword evidence="1" id="KW-0472">Membrane</keyword>
<dbReference type="Proteomes" id="UP000190777">
    <property type="component" value="Unassembled WGS sequence"/>
</dbReference>
<reference evidence="3 5" key="2">
    <citation type="submission" date="2018-06" db="EMBL/GenBank/DDBJ databases">
        <authorList>
            <consortium name="Pathogen Informatics"/>
            <person name="Doyle S."/>
        </authorList>
    </citation>
    <scope>NUCLEOTIDE SEQUENCE [LARGE SCALE GENOMIC DNA]</scope>
    <source>
        <strain evidence="3 5">NCTC11012</strain>
    </source>
</reference>
<keyword evidence="1" id="KW-0812">Transmembrane</keyword>
<accession>A0A378QSY3</accession>